<name>A0A7T6XI55_PENDI</name>
<evidence type="ECO:0000313" key="1">
    <source>
        <dbReference type="EMBL" id="QQK41605.1"/>
    </source>
</evidence>
<gene>
    <name evidence="1" type="ORF">Pdw03_4459</name>
</gene>
<dbReference type="AlphaFoldDB" id="A0A7T6XI55"/>
<sequence>MQGCNLTCLNPDLQLPLFPDSHATPLKPSNIEESERDGSPDALARNAWWDLRSIGPNFASQHRKRYVVCAGIEMPPNVAVVPLHFLLF</sequence>
<protein>
    <submittedName>
        <fullName evidence="1">Uncharacterized protein</fullName>
    </submittedName>
</protein>
<dbReference type="Proteomes" id="UP000595662">
    <property type="component" value="Chromosome 1"/>
</dbReference>
<dbReference type="GeneID" id="90952595"/>
<dbReference type="EMBL" id="CP060774">
    <property type="protein sequence ID" value="QQK41605.1"/>
    <property type="molecule type" value="Genomic_DNA"/>
</dbReference>
<reference evidence="1 2" key="1">
    <citation type="submission" date="2020-08" db="EMBL/GenBank/DDBJ databases">
        <title>The completed genome sequence of the pathogenic ascomycete fungus Penicillium digitatum.</title>
        <authorList>
            <person name="Wang M."/>
        </authorList>
    </citation>
    <scope>NUCLEOTIDE SEQUENCE [LARGE SCALE GENOMIC DNA]</scope>
    <source>
        <strain evidence="1 2">PdW03</strain>
    </source>
</reference>
<proteinExistence type="predicted"/>
<accession>A0A7T6XI55</accession>
<organism evidence="1 2">
    <name type="scientific">Penicillium digitatum</name>
    <name type="common">Green mold</name>
    <dbReference type="NCBI Taxonomy" id="36651"/>
    <lineage>
        <taxon>Eukaryota</taxon>
        <taxon>Fungi</taxon>
        <taxon>Dikarya</taxon>
        <taxon>Ascomycota</taxon>
        <taxon>Pezizomycotina</taxon>
        <taxon>Eurotiomycetes</taxon>
        <taxon>Eurotiomycetidae</taxon>
        <taxon>Eurotiales</taxon>
        <taxon>Aspergillaceae</taxon>
        <taxon>Penicillium</taxon>
    </lineage>
</organism>
<dbReference type="RefSeq" id="XP_065956152.1">
    <property type="nucleotide sequence ID" value="XM_066100752.1"/>
</dbReference>
<evidence type="ECO:0000313" key="2">
    <source>
        <dbReference type="Proteomes" id="UP000595662"/>
    </source>
</evidence>